<protein>
    <recommendedName>
        <fullName evidence="5">Secreted protein</fullName>
    </recommendedName>
</protein>
<evidence type="ECO:0008006" key="5">
    <source>
        <dbReference type="Google" id="ProtNLM"/>
    </source>
</evidence>
<gene>
    <name evidence="3" type="ORF">BN1047_00227</name>
</gene>
<dbReference type="EMBL" id="LK021337">
    <property type="protein sequence ID" value="CDQ42375.1"/>
    <property type="molecule type" value="Genomic_DNA"/>
</dbReference>
<reference evidence="3" key="2">
    <citation type="submission" date="2015-09" db="EMBL/GenBank/DDBJ databases">
        <title>Draft genome sequence of Mycobacterium neoaurum DSM 44074.</title>
        <authorList>
            <person name="Croce O."/>
            <person name="Robert C."/>
            <person name="Raoult D."/>
            <person name="Drancourt M."/>
        </authorList>
    </citation>
    <scope>NUCLEOTIDE SEQUENCE</scope>
    <source>
        <strain evidence="3">DSM 44074</strain>
    </source>
</reference>
<feature type="compositionally biased region" description="Acidic residues" evidence="1">
    <location>
        <begin position="61"/>
        <end position="75"/>
    </location>
</feature>
<evidence type="ECO:0000256" key="2">
    <source>
        <dbReference type="SAM" id="Phobius"/>
    </source>
</evidence>
<sequence>MDVLADGLWSYRLGQAAYALILPTVGTLLLVVGLVRRRAFNRWSSSDDDRLLAPDTRAGDDDTVTDPYDEFDGLPEDLPPVPSRPSGKGTVPIVVGVVLLVLGAAHVFSALVSSGRVQSTGNVAVGQCITAQAYDQGRMNSEPVDCRRSDATMELVSKGDGTATCPDGLRRSPIYPALTNEVRTHCFMLNLRENQCYAVSGTVAPTNCTEPAASIRVVRRVDGASEAVGCPADARVVSYTDPARVYCFVAP</sequence>
<name>A0AAV2WDF7_MYCNE</name>
<keyword evidence="2" id="KW-0812">Transmembrane</keyword>
<feature type="transmembrane region" description="Helical" evidence="2">
    <location>
        <begin position="16"/>
        <end position="35"/>
    </location>
</feature>
<reference evidence="3" key="1">
    <citation type="submission" date="2014-05" db="EMBL/GenBank/DDBJ databases">
        <authorList>
            <person name="Urmite Genomes"/>
        </authorList>
    </citation>
    <scope>NUCLEOTIDE SEQUENCE</scope>
    <source>
        <strain evidence="3">DSM 44074</strain>
    </source>
</reference>
<evidence type="ECO:0000313" key="3">
    <source>
        <dbReference type="EMBL" id="CDQ42375.1"/>
    </source>
</evidence>
<evidence type="ECO:0000256" key="1">
    <source>
        <dbReference type="SAM" id="MobiDB-lite"/>
    </source>
</evidence>
<dbReference type="RefSeq" id="WP_030132883.1">
    <property type="nucleotide sequence ID" value="NZ_LK021337.1"/>
</dbReference>
<accession>A0AAV2WDF7</accession>
<organism evidence="3 4">
    <name type="scientific">Mycolicibacterium neoaurum</name>
    <name type="common">Mycobacterium neoaurum</name>
    <dbReference type="NCBI Taxonomy" id="1795"/>
    <lineage>
        <taxon>Bacteria</taxon>
        <taxon>Bacillati</taxon>
        <taxon>Actinomycetota</taxon>
        <taxon>Actinomycetes</taxon>
        <taxon>Mycobacteriales</taxon>
        <taxon>Mycobacteriaceae</taxon>
        <taxon>Mycolicibacterium</taxon>
    </lineage>
</organism>
<keyword evidence="2" id="KW-0472">Membrane</keyword>
<feature type="region of interest" description="Disordered" evidence="1">
    <location>
        <begin position="51"/>
        <end position="86"/>
    </location>
</feature>
<keyword evidence="2" id="KW-1133">Transmembrane helix</keyword>
<feature type="transmembrane region" description="Helical" evidence="2">
    <location>
        <begin position="93"/>
        <end position="112"/>
    </location>
</feature>
<evidence type="ECO:0000313" key="4">
    <source>
        <dbReference type="Proteomes" id="UP000028864"/>
    </source>
</evidence>
<dbReference type="Proteomes" id="UP000028864">
    <property type="component" value="Unassembled WGS sequence"/>
</dbReference>
<proteinExistence type="predicted"/>
<feature type="compositionally biased region" description="Basic and acidic residues" evidence="1">
    <location>
        <begin position="51"/>
        <end position="60"/>
    </location>
</feature>
<dbReference type="AlphaFoldDB" id="A0AAV2WDF7"/>